<name>A0A1Y6CXJ6_9GAMM</name>
<feature type="transmembrane region" description="Helical" evidence="1">
    <location>
        <begin position="6"/>
        <end position="26"/>
    </location>
</feature>
<reference evidence="2 3" key="1">
    <citation type="submission" date="2016-12" db="EMBL/GenBank/DDBJ databases">
        <authorList>
            <person name="Song W.-J."/>
            <person name="Kurnit D.M."/>
        </authorList>
    </citation>
    <scope>NUCLEOTIDE SEQUENCE [LARGE SCALE GENOMIC DNA]</scope>
    <source>
        <strain evidence="2 3">175</strain>
    </source>
</reference>
<dbReference type="Proteomes" id="UP000192923">
    <property type="component" value="Unassembled WGS sequence"/>
</dbReference>
<evidence type="ECO:0000313" key="3">
    <source>
        <dbReference type="Proteomes" id="UP000192923"/>
    </source>
</evidence>
<dbReference type="EMBL" id="FXAM01000001">
    <property type="protein sequence ID" value="SMF95071.1"/>
    <property type="molecule type" value="Genomic_DNA"/>
</dbReference>
<keyword evidence="1" id="KW-0472">Membrane</keyword>
<keyword evidence="1" id="KW-0812">Transmembrane</keyword>
<gene>
    <name evidence="2" type="ORF">SAMN02949497_2415</name>
</gene>
<evidence type="ECO:0000256" key="1">
    <source>
        <dbReference type="SAM" id="Phobius"/>
    </source>
</evidence>
<dbReference type="STRING" id="1760988.SAMN02949497_2415"/>
<dbReference type="AlphaFoldDB" id="A0A1Y6CXJ6"/>
<dbReference type="RefSeq" id="WP_254899365.1">
    <property type="nucleotide sequence ID" value="NZ_FXAM01000001.1"/>
</dbReference>
<sequence>MFDEYGFLAAFIMIPAALIFLTYRAARKLRDGAGKSGNPRP</sequence>
<keyword evidence="3" id="KW-1185">Reference proteome</keyword>
<proteinExistence type="predicted"/>
<organism evidence="2 3">
    <name type="scientific">Methylomagnum ishizawai</name>
    <dbReference type="NCBI Taxonomy" id="1760988"/>
    <lineage>
        <taxon>Bacteria</taxon>
        <taxon>Pseudomonadati</taxon>
        <taxon>Pseudomonadota</taxon>
        <taxon>Gammaproteobacteria</taxon>
        <taxon>Methylococcales</taxon>
        <taxon>Methylococcaceae</taxon>
        <taxon>Methylomagnum</taxon>
    </lineage>
</organism>
<evidence type="ECO:0000313" key="2">
    <source>
        <dbReference type="EMBL" id="SMF95071.1"/>
    </source>
</evidence>
<accession>A0A1Y6CXJ6</accession>
<protein>
    <submittedName>
        <fullName evidence="2">Uncharacterized protein</fullName>
    </submittedName>
</protein>
<keyword evidence="1" id="KW-1133">Transmembrane helix</keyword>